<evidence type="ECO:0000313" key="2">
    <source>
        <dbReference type="EMBL" id="GGD09969.1"/>
    </source>
</evidence>
<keyword evidence="3" id="KW-1185">Reference proteome</keyword>
<proteinExistence type="predicted"/>
<sequence length="127" mass="13014">MIGRRHLGGAAMLVLTGLAACAGTGKAVPAVLVSPDADDIREVERAAEALTGAGGVTLPGDVLTASPELVLDRQFPRSIEGNPAGGRIMERPPRLSLVMKGEQCILVHEDSGKREVLSGVTCAAFAG</sequence>
<gene>
    <name evidence="2" type="ORF">GCM10011342_18620</name>
</gene>
<dbReference type="EMBL" id="BMGH01000001">
    <property type="protein sequence ID" value="GGD09969.1"/>
    <property type="molecule type" value="Genomic_DNA"/>
</dbReference>
<dbReference type="PROSITE" id="PS51257">
    <property type="entry name" value="PROKAR_LIPOPROTEIN"/>
    <property type="match status" value="1"/>
</dbReference>
<dbReference type="Proteomes" id="UP000613582">
    <property type="component" value="Unassembled WGS sequence"/>
</dbReference>
<organism evidence="2 3">
    <name type="scientific">Aquisalinus flavus</name>
    <dbReference type="NCBI Taxonomy" id="1526572"/>
    <lineage>
        <taxon>Bacteria</taxon>
        <taxon>Pseudomonadati</taxon>
        <taxon>Pseudomonadota</taxon>
        <taxon>Alphaproteobacteria</taxon>
        <taxon>Parvularculales</taxon>
        <taxon>Parvularculaceae</taxon>
        <taxon>Aquisalinus</taxon>
    </lineage>
</organism>
<evidence type="ECO:0000256" key="1">
    <source>
        <dbReference type="SAM" id="SignalP"/>
    </source>
</evidence>
<feature type="chain" id="PRO_5035289772" evidence="1">
    <location>
        <begin position="23"/>
        <end position="127"/>
    </location>
</feature>
<feature type="signal peptide" evidence="1">
    <location>
        <begin position="1"/>
        <end position="22"/>
    </location>
</feature>
<reference evidence="2" key="1">
    <citation type="journal article" date="2014" name="Int. J. Syst. Evol. Microbiol.">
        <title>Complete genome sequence of Corynebacterium casei LMG S-19264T (=DSM 44701T), isolated from a smear-ripened cheese.</title>
        <authorList>
            <consortium name="US DOE Joint Genome Institute (JGI-PGF)"/>
            <person name="Walter F."/>
            <person name="Albersmeier A."/>
            <person name="Kalinowski J."/>
            <person name="Ruckert C."/>
        </authorList>
    </citation>
    <scope>NUCLEOTIDE SEQUENCE</scope>
    <source>
        <strain evidence="2">CGMCC 1.12921</strain>
    </source>
</reference>
<evidence type="ECO:0000313" key="3">
    <source>
        <dbReference type="Proteomes" id="UP000613582"/>
    </source>
</evidence>
<keyword evidence="1" id="KW-0732">Signal</keyword>
<dbReference type="RefSeq" id="WP_188158680.1">
    <property type="nucleotide sequence ID" value="NZ_BMGH01000001.1"/>
</dbReference>
<reference evidence="2" key="2">
    <citation type="submission" date="2020-09" db="EMBL/GenBank/DDBJ databases">
        <authorList>
            <person name="Sun Q."/>
            <person name="Zhou Y."/>
        </authorList>
    </citation>
    <scope>NUCLEOTIDE SEQUENCE</scope>
    <source>
        <strain evidence="2">CGMCC 1.12921</strain>
    </source>
</reference>
<protein>
    <submittedName>
        <fullName evidence="2">Uncharacterized protein</fullName>
    </submittedName>
</protein>
<comment type="caution">
    <text evidence="2">The sequence shown here is derived from an EMBL/GenBank/DDBJ whole genome shotgun (WGS) entry which is preliminary data.</text>
</comment>
<dbReference type="AlphaFoldDB" id="A0A8J2V318"/>
<accession>A0A8J2V318</accession>
<name>A0A8J2V318_9PROT</name>